<sequence length="275" mass="31111">MLPGSGVYDALIYTYALSLLFVFSDCIRRNASAKRIGTGLLVVVLVFQLVFMGIRTWTEQHLPFLITYDFLFLFVLILVITSLIMSRYPRLEFTVFLLNLIGFSVIVLNKLWFQPIDNPLATWQTVHGLLILHIVLANLGFVALTVAAVFSVMYLFLHRRLKAKKWTETTRRLPSLEVLDRYMHMAMLIGAPLLAVSVLVAVISIIADGRWGLLFDLKVLATAAAMCVYVIYLVSKRSNQHSGVVMAKWALAGYAFLIMNFLANSWSAFHQWTGE</sequence>
<feature type="transmembrane region" description="Helical" evidence="1">
    <location>
        <begin position="66"/>
        <end position="86"/>
    </location>
</feature>
<dbReference type="Pfam" id="PF01578">
    <property type="entry name" value="Cytochrom_C_asm"/>
    <property type="match status" value="1"/>
</dbReference>
<feature type="transmembrane region" description="Helical" evidence="1">
    <location>
        <begin position="36"/>
        <end position="54"/>
    </location>
</feature>
<feature type="transmembrane region" description="Helical" evidence="1">
    <location>
        <begin position="6"/>
        <end position="24"/>
    </location>
</feature>
<feature type="domain" description="Cytochrome c assembly protein" evidence="2">
    <location>
        <begin position="68"/>
        <end position="267"/>
    </location>
</feature>
<gene>
    <name evidence="3" type="primary">ccsA</name>
    <name evidence="3" type="ORF">OIN60_02585</name>
</gene>
<reference evidence="3 4" key="1">
    <citation type="submission" date="2022-10" db="EMBL/GenBank/DDBJ databases">
        <title>Paenibacillus description and whole genome data of maize root bacterial community.</title>
        <authorList>
            <person name="Marton D."/>
            <person name="Farkas M."/>
            <person name="Cserhati M."/>
        </authorList>
    </citation>
    <scope>NUCLEOTIDE SEQUENCE [LARGE SCALE GENOMIC DNA]</scope>
    <source>
        <strain evidence="3 4">P96</strain>
    </source>
</reference>
<dbReference type="InterPro" id="IPR052372">
    <property type="entry name" value="YpjD/HemX"/>
</dbReference>
<evidence type="ECO:0000313" key="4">
    <source>
        <dbReference type="Proteomes" id="UP001241848"/>
    </source>
</evidence>
<feature type="transmembrane region" description="Helical" evidence="1">
    <location>
        <begin position="246"/>
        <end position="269"/>
    </location>
</feature>
<comment type="caution">
    <text evidence="3">The sequence shown here is derived from an EMBL/GenBank/DDBJ whole genome shotgun (WGS) entry which is preliminary data.</text>
</comment>
<organism evidence="3 4">
    <name type="scientific">Paenibacillus zeirhizosphaerae</name>
    <dbReference type="NCBI Taxonomy" id="2987519"/>
    <lineage>
        <taxon>Bacteria</taxon>
        <taxon>Bacillati</taxon>
        <taxon>Bacillota</taxon>
        <taxon>Bacilli</taxon>
        <taxon>Bacillales</taxon>
        <taxon>Paenibacillaceae</taxon>
        <taxon>Paenibacillus</taxon>
    </lineage>
</organism>
<dbReference type="InterPro" id="IPR002541">
    <property type="entry name" value="Cyt_c_assembly"/>
</dbReference>
<evidence type="ECO:0000256" key="1">
    <source>
        <dbReference type="SAM" id="Phobius"/>
    </source>
</evidence>
<dbReference type="EMBL" id="JAPCKK010000005">
    <property type="protein sequence ID" value="MDP4095679.1"/>
    <property type="molecule type" value="Genomic_DNA"/>
</dbReference>
<feature type="transmembrane region" description="Helical" evidence="1">
    <location>
        <begin position="182"/>
        <end position="207"/>
    </location>
</feature>
<keyword evidence="1" id="KW-0812">Transmembrane</keyword>
<evidence type="ECO:0000259" key="2">
    <source>
        <dbReference type="Pfam" id="PF01578"/>
    </source>
</evidence>
<name>A0ABT9FLX3_9BACL</name>
<feature type="transmembrane region" description="Helical" evidence="1">
    <location>
        <begin position="213"/>
        <end position="234"/>
    </location>
</feature>
<dbReference type="Proteomes" id="UP001241848">
    <property type="component" value="Unassembled WGS sequence"/>
</dbReference>
<proteinExistence type="predicted"/>
<dbReference type="PANTHER" id="PTHR38034">
    <property type="entry name" value="INNER MEMBRANE PROTEIN YPJD"/>
    <property type="match status" value="1"/>
</dbReference>
<feature type="transmembrane region" description="Helical" evidence="1">
    <location>
        <begin position="93"/>
        <end position="112"/>
    </location>
</feature>
<protein>
    <submittedName>
        <fullName evidence="3">Cytochrome c biogenesis protein CcsA</fullName>
    </submittedName>
</protein>
<feature type="transmembrane region" description="Helical" evidence="1">
    <location>
        <begin position="132"/>
        <end position="157"/>
    </location>
</feature>
<keyword evidence="1" id="KW-1133">Transmembrane helix</keyword>
<dbReference type="PANTHER" id="PTHR38034:SF1">
    <property type="entry name" value="INNER MEMBRANE PROTEIN YPJD"/>
    <property type="match status" value="1"/>
</dbReference>
<evidence type="ECO:0000313" key="3">
    <source>
        <dbReference type="EMBL" id="MDP4095679.1"/>
    </source>
</evidence>
<accession>A0ABT9FLX3</accession>
<keyword evidence="1" id="KW-0472">Membrane</keyword>
<dbReference type="RefSeq" id="WP_305753321.1">
    <property type="nucleotide sequence ID" value="NZ_JAPCKK010000005.1"/>
</dbReference>
<keyword evidence="4" id="KW-1185">Reference proteome</keyword>